<evidence type="ECO:0000256" key="4">
    <source>
        <dbReference type="ARBA" id="ARBA00022679"/>
    </source>
</evidence>
<proteinExistence type="predicted"/>
<evidence type="ECO:0000259" key="9">
    <source>
        <dbReference type="Pfam" id="PF13231"/>
    </source>
</evidence>
<feature type="transmembrane region" description="Helical" evidence="8">
    <location>
        <begin position="276"/>
        <end position="294"/>
    </location>
</feature>
<keyword evidence="7 8" id="KW-0472">Membrane</keyword>
<evidence type="ECO:0000256" key="1">
    <source>
        <dbReference type="ARBA" id="ARBA00004651"/>
    </source>
</evidence>
<feature type="transmembrane region" description="Helical" evidence="8">
    <location>
        <begin position="357"/>
        <end position="378"/>
    </location>
</feature>
<feature type="transmembrane region" description="Helical" evidence="8">
    <location>
        <begin position="206"/>
        <end position="224"/>
    </location>
</feature>
<dbReference type="PANTHER" id="PTHR33908:SF11">
    <property type="entry name" value="MEMBRANE PROTEIN"/>
    <property type="match status" value="1"/>
</dbReference>
<dbReference type="GO" id="GO:0016763">
    <property type="term" value="F:pentosyltransferase activity"/>
    <property type="evidence" value="ECO:0007669"/>
    <property type="project" value="TreeGrafter"/>
</dbReference>
<feature type="transmembrane region" description="Helical" evidence="8">
    <location>
        <begin position="74"/>
        <end position="107"/>
    </location>
</feature>
<protein>
    <submittedName>
        <fullName evidence="10">PMT family glycosyltransferase, 4-amino-4-deoxy-L-arabinose transferase</fullName>
    </submittedName>
</protein>
<dbReference type="InterPro" id="IPR050297">
    <property type="entry name" value="LipidA_mod_glycosyltrf_83"/>
</dbReference>
<keyword evidence="4 10" id="KW-0808">Transferase</keyword>
<feature type="domain" description="Glycosyltransferase RgtA/B/C/D-like" evidence="9">
    <location>
        <begin position="72"/>
        <end position="223"/>
    </location>
</feature>
<feature type="non-terminal residue" evidence="10">
    <location>
        <position position="437"/>
    </location>
</feature>
<feature type="transmembrane region" description="Helical" evidence="8">
    <location>
        <begin position="119"/>
        <end position="139"/>
    </location>
</feature>
<evidence type="ECO:0000256" key="7">
    <source>
        <dbReference type="ARBA" id="ARBA00023136"/>
    </source>
</evidence>
<evidence type="ECO:0000256" key="8">
    <source>
        <dbReference type="SAM" id="Phobius"/>
    </source>
</evidence>
<dbReference type="GO" id="GO:0005886">
    <property type="term" value="C:plasma membrane"/>
    <property type="evidence" value="ECO:0007669"/>
    <property type="project" value="UniProtKB-SubCell"/>
</dbReference>
<feature type="transmembrane region" description="Helical" evidence="8">
    <location>
        <begin position="330"/>
        <end position="351"/>
    </location>
</feature>
<feature type="transmembrane region" description="Helical" evidence="8">
    <location>
        <begin position="145"/>
        <end position="161"/>
    </location>
</feature>
<feature type="transmembrane region" description="Helical" evidence="8">
    <location>
        <begin position="12"/>
        <end position="28"/>
    </location>
</feature>
<keyword evidence="6 8" id="KW-1133">Transmembrane helix</keyword>
<evidence type="ECO:0000256" key="5">
    <source>
        <dbReference type="ARBA" id="ARBA00022692"/>
    </source>
</evidence>
<comment type="subcellular location">
    <subcellularLocation>
        <location evidence="1">Cell membrane</location>
        <topology evidence="1">Multi-pass membrane protein</topology>
    </subcellularLocation>
</comment>
<evidence type="ECO:0000256" key="3">
    <source>
        <dbReference type="ARBA" id="ARBA00022676"/>
    </source>
</evidence>
<dbReference type="PANTHER" id="PTHR33908">
    <property type="entry name" value="MANNOSYLTRANSFERASE YKCB-RELATED"/>
    <property type="match status" value="1"/>
</dbReference>
<keyword evidence="2" id="KW-1003">Cell membrane</keyword>
<keyword evidence="3" id="KW-0328">Glycosyltransferase</keyword>
<comment type="caution">
    <text evidence="10">The sequence shown here is derived from an EMBL/GenBank/DDBJ whole genome shotgun (WGS) entry which is preliminary data.</text>
</comment>
<sequence>MKKRIISWLKNNWILVLILLVGAFLRLYKINEFMTFLGDEGRDVIVVRNLLVKADPILIGPGTSIGSMYLGPLYYYFIAPFLFLFNFSPVGPAVEIAFLGVITIFLIYKVSKEWFGETASIFSSILYAISPVVIIYSRSSWNPNIMPFFALFSIYSIWKVWKEKKYNWLIVTVISYAFVLQSHYLGLLLAPVLFIFWLISKVPVKYTLIAGSVFLFLMSPLFIFDIRHDWMNTKAFYKFLTVRQETVSIKPWKAIPNVYPIFVDINTSLLTGKNLLVGKIITPLIILSLAWFIAVRKRIKQFNKPLLVLIIWLGFALLGLALYKQHIYDHYFGFIFPALFILLGFILQFVYKTKFKILAILIFLILVFVNLKNSPILFSPNRQLQRSENVSKDIINKSLGEAFNFAVVAERNYEDGYQYFLEKENSKMVEIDPQIPE</sequence>
<reference evidence="10 11" key="1">
    <citation type="journal article" date="2015" name="Nature">
        <title>rRNA introns, odd ribosomes, and small enigmatic genomes across a large radiation of phyla.</title>
        <authorList>
            <person name="Brown C.T."/>
            <person name="Hug L.A."/>
            <person name="Thomas B.C."/>
            <person name="Sharon I."/>
            <person name="Castelle C.J."/>
            <person name="Singh A."/>
            <person name="Wilkins M.J."/>
            <person name="Williams K.H."/>
            <person name="Banfield J.F."/>
        </authorList>
    </citation>
    <scope>NUCLEOTIDE SEQUENCE [LARGE SCALE GENOMIC DNA]</scope>
</reference>
<dbReference type="Pfam" id="PF13231">
    <property type="entry name" value="PMT_2"/>
    <property type="match status" value="1"/>
</dbReference>
<dbReference type="Proteomes" id="UP000034803">
    <property type="component" value="Unassembled WGS sequence"/>
</dbReference>
<name>A0A0F9YI01_9BACT</name>
<keyword evidence="5 8" id="KW-0812">Transmembrane</keyword>
<organism evidence="10 11">
    <name type="scientific">Candidatus Woesebacteria bacterium GW2011_GWC2_31_9</name>
    <dbReference type="NCBI Taxonomy" id="1618586"/>
    <lineage>
        <taxon>Bacteria</taxon>
        <taxon>Candidatus Woeseibacteriota</taxon>
    </lineage>
</organism>
<evidence type="ECO:0000313" key="10">
    <source>
        <dbReference type="EMBL" id="KKP31149.1"/>
    </source>
</evidence>
<evidence type="ECO:0000313" key="11">
    <source>
        <dbReference type="Proteomes" id="UP000034803"/>
    </source>
</evidence>
<accession>A0A0F9YI01</accession>
<dbReference type="InterPro" id="IPR038731">
    <property type="entry name" value="RgtA/B/C-like"/>
</dbReference>
<feature type="transmembrane region" description="Helical" evidence="8">
    <location>
        <begin position="168"/>
        <end position="200"/>
    </location>
</feature>
<evidence type="ECO:0000256" key="2">
    <source>
        <dbReference type="ARBA" id="ARBA00022475"/>
    </source>
</evidence>
<gene>
    <name evidence="10" type="ORF">UR21_C0015G0023</name>
</gene>
<evidence type="ECO:0000256" key="6">
    <source>
        <dbReference type="ARBA" id="ARBA00022989"/>
    </source>
</evidence>
<feature type="transmembrane region" description="Helical" evidence="8">
    <location>
        <begin position="306"/>
        <end position="323"/>
    </location>
</feature>
<dbReference type="EMBL" id="LBOI01000015">
    <property type="protein sequence ID" value="KKP31149.1"/>
    <property type="molecule type" value="Genomic_DNA"/>
</dbReference>
<dbReference type="GO" id="GO:0009103">
    <property type="term" value="P:lipopolysaccharide biosynthetic process"/>
    <property type="evidence" value="ECO:0007669"/>
    <property type="project" value="UniProtKB-ARBA"/>
</dbReference>
<dbReference type="AlphaFoldDB" id="A0A0F9YI01"/>